<accession>A0A1M7HD05</accession>
<evidence type="ECO:0000313" key="7">
    <source>
        <dbReference type="EMBL" id="SHM26306.1"/>
    </source>
</evidence>
<dbReference type="OrthoDB" id="8576060at2"/>
<evidence type="ECO:0000259" key="6">
    <source>
        <dbReference type="Pfam" id="PF04932"/>
    </source>
</evidence>
<evidence type="ECO:0000256" key="2">
    <source>
        <dbReference type="ARBA" id="ARBA00022692"/>
    </source>
</evidence>
<dbReference type="InParanoid" id="A0A1M7HD05"/>
<feature type="transmembrane region" description="Helical" evidence="5">
    <location>
        <begin position="67"/>
        <end position="86"/>
    </location>
</feature>
<feature type="transmembrane region" description="Helical" evidence="5">
    <location>
        <begin position="396"/>
        <end position="413"/>
    </location>
</feature>
<dbReference type="AlphaFoldDB" id="A0A1M7HD05"/>
<dbReference type="InterPro" id="IPR051533">
    <property type="entry name" value="WaaL-like"/>
</dbReference>
<keyword evidence="2 5" id="KW-0812">Transmembrane</keyword>
<dbReference type="Pfam" id="PF04932">
    <property type="entry name" value="Wzy_C"/>
    <property type="match status" value="1"/>
</dbReference>
<name>A0A1M7HD05_9GAMM</name>
<keyword evidence="3 5" id="KW-1133">Transmembrane helix</keyword>
<feature type="transmembrane region" description="Helical" evidence="5">
    <location>
        <begin position="25"/>
        <end position="55"/>
    </location>
</feature>
<dbReference type="EMBL" id="LT670847">
    <property type="protein sequence ID" value="SHM26306.1"/>
    <property type="molecule type" value="Genomic_DNA"/>
</dbReference>
<dbReference type="PANTHER" id="PTHR37422">
    <property type="entry name" value="TEICHURONIC ACID BIOSYNTHESIS PROTEIN TUAE"/>
    <property type="match status" value="1"/>
</dbReference>
<evidence type="ECO:0000256" key="3">
    <source>
        <dbReference type="ARBA" id="ARBA00022989"/>
    </source>
</evidence>
<dbReference type="PANTHER" id="PTHR37422:SF23">
    <property type="entry name" value="TEICHURONIC ACID BIOSYNTHESIS PROTEIN TUAE"/>
    <property type="match status" value="1"/>
</dbReference>
<protein>
    <submittedName>
        <fullName evidence="7">O-antigen ligase</fullName>
    </submittedName>
</protein>
<feature type="transmembrane region" description="Helical" evidence="5">
    <location>
        <begin position="149"/>
        <end position="174"/>
    </location>
</feature>
<dbReference type="GO" id="GO:0016020">
    <property type="term" value="C:membrane"/>
    <property type="evidence" value="ECO:0007669"/>
    <property type="project" value="UniProtKB-SubCell"/>
</dbReference>
<gene>
    <name evidence="7" type="ORF">SAMN05878437_2053</name>
</gene>
<dbReference type="Proteomes" id="UP000190911">
    <property type="component" value="Chromosome I"/>
</dbReference>
<dbReference type="GO" id="GO:0016874">
    <property type="term" value="F:ligase activity"/>
    <property type="evidence" value="ECO:0007669"/>
    <property type="project" value="UniProtKB-KW"/>
</dbReference>
<evidence type="ECO:0000256" key="5">
    <source>
        <dbReference type="SAM" id="Phobius"/>
    </source>
</evidence>
<feature type="transmembrane region" description="Helical" evidence="5">
    <location>
        <begin position="194"/>
        <end position="216"/>
    </location>
</feature>
<feature type="transmembrane region" description="Helical" evidence="5">
    <location>
        <begin position="120"/>
        <end position="137"/>
    </location>
</feature>
<keyword evidence="4 5" id="KW-0472">Membrane</keyword>
<feature type="transmembrane region" description="Helical" evidence="5">
    <location>
        <begin position="368"/>
        <end position="390"/>
    </location>
</feature>
<feature type="domain" description="O-antigen ligase-related" evidence="6">
    <location>
        <begin position="192"/>
        <end position="345"/>
    </location>
</feature>
<dbReference type="STRING" id="29571.SAMN05878437_2053"/>
<organism evidence="7 8">
    <name type="scientific">Vreelandella subglaciescola</name>
    <dbReference type="NCBI Taxonomy" id="29571"/>
    <lineage>
        <taxon>Bacteria</taxon>
        <taxon>Pseudomonadati</taxon>
        <taxon>Pseudomonadota</taxon>
        <taxon>Gammaproteobacteria</taxon>
        <taxon>Oceanospirillales</taxon>
        <taxon>Halomonadaceae</taxon>
        <taxon>Vreelandella</taxon>
    </lineage>
</organism>
<dbReference type="InterPro" id="IPR007016">
    <property type="entry name" value="O-antigen_ligase-rel_domated"/>
</dbReference>
<comment type="subcellular location">
    <subcellularLocation>
        <location evidence="1">Membrane</location>
        <topology evidence="1">Multi-pass membrane protein</topology>
    </subcellularLocation>
</comment>
<sequence>MTHVALPLSDSAADQRRRWLTSAAVFVFAALTLVVPSGYSLGPAILLLAGCSLAVRRPRLALDTADWRLMLALVTYTAVVVAGALWHGQGMSTLDRPLRLWLALPALLWVMAYPPRLGGVWAGLALGAMGAGGFALWQRGQGVARADGYMHAIQFGNISLLLGVFCLAGAGWAWQQPHRRAWLWLLGLGAAGGLLASLLSGSRGGWVGLPLVLWVLYRAYGKGFSPKARLLALMMVAALALAAYSLPQTGVKHRVAQAVDDIALYVSGEKVTTSVGSRFEMWQGATHLALEKPLMGWGERDYSAGMADMVERGIVHPSIKQFDHAHNQFLDTLAKQGIPGLAALLLLFGLPLRLFSRHLKDPDLTVRSLAAAGALLCVAHIDFGLTQAGFNHNSGVMIYAFWLVIWWGILYRYRRAQRCAATAASPARSPRP</sequence>
<evidence type="ECO:0000313" key="8">
    <source>
        <dbReference type="Proteomes" id="UP000190911"/>
    </source>
</evidence>
<evidence type="ECO:0000256" key="4">
    <source>
        <dbReference type="ARBA" id="ARBA00023136"/>
    </source>
</evidence>
<reference evidence="7 8" key="1">
    <citation type="submission" date="2016-11" db="EMBL/GenBank/DDBJ databases">
        <authorList>
            <person name="Jaros S."/>
            <person name="Januszkiewicz K."/>
            <person name="Wedrychowicz H."/>
        </authorList>
    </citation>
    <scope>NUCLEOTIDE SEQUENCE [LARGE SCALE GENOMIC DNA]</scope>
    <source>
        <strain evidence="7 8">ACAM 12</strain>
    </source>
</reference>
<feature type="transmembrane region" description="Helical" evidence="5">
    <location>
        <begin position="228"/>
        <end position="246"/>
    </location>
</feature>
<dbReference type="FunCoup" id="A0A1M7HD05">
    <property type="interactions" value="59"/>
</dbReference>
<proteinExistence type="predicted"/>
<feature type="transmembrane region" description="Helical" evidence="5">
    <location>
        <begin position="337"/>
        <end position="356"/>
    </location>
</feature>
<keyword evidence="8" id="KW-1185">Reference proteome</keyword>
<keyword evidence="7" id="KW-0436">Ligase</keyword>
<evidence type="ECO:0000256" key="1">
    <source>
        <dbReference type="ARBA" id="ARBA00004141"/>
    </source>
</evidence>